<feature type="transmembrane region" description="Helical" evidence="1">
    <location>
        <begin position="412"/>
        <end position="430"/>
    </location>
</feature>
<evidence type="ECO:0008006" key="4">
    <source>
        <dbReference type="Google" id="ProtNLM"/>
    </source>
</evidence>
<feature type="transmembrane region" description="Helical" evidence="1">
    <location>
        <begin position="225"/>
        <end position="245"/>
    </location>
</feature>
<evidence type="ECO:0000313" key="3">
    <source>
        <dbReference type="Proteomes" id="UP001597040"/>
    </source>
</evidence>
<feature type="transmembrane region" description="Helical" evidence="1">
    <location>
        <begin position="949"/>
        <end position="965"/>
    </location>
</feature>
<feature type="transmembrane region" description="Helical" evidence="1">
    <location>
        <begin position="744"/>
        <end position="763"/>
    </location>
</feature>
<organism evidence="2 3">
    <name type="scientific">Virgibacillus byunsanensis</name>
    <dbReference type="NCBI Taxonomy" id="570945"/>
    <lineage>
        <taxon>Bacteria</taxon>
        <taxon>Bacillati</taxon>
        <taxon>Bacillota</taxon>
        <taxon>Bacilli</taxon>
        <taxon>Bacillales</taxon>
        <taxon>Bacillaceae</taxon>
        <taxon>Virgibacillus</taxon>
    </lineage>
</organism>
<feature type="transmembrane region" description="Helical" evidence="1">
    <location>
        <begin position="386"/>
        <end position="406"/>
    </location>
</feature>
<feature type="transmembrane region" description="Helical" evidence="1">
    <location>
        <begin position="519"/>
        <end position="535"/>
    </location>
</feature>
<feature type="transmembrane region" description="Helical" evidence="1">
    <location>
        <begin position="1106"/>
        <end position="1123"/>
    </location>
</feature>
<evidence type="ECO:0000313" key="2">
    <source>
        <dbReference type="EMBL" id="MFD1039251.1"/>
    </source>
</evidence>
<feature type="transmembrane region" description="Helical" evidence="1">
    <location>
        <begin position="251"/>
        <end position="271"/>
    </location>
</feature>
<feature type="transmembrane region" description="Helical" evidence="1">
    <location>
        <begin position="283"/>
        <end position="302"/>
    </location>
</feature>
<keyword evidence="1" id="KW-1133">Transmembrane helix</keyword>
<feature type="transmembrane region" description="Helical" evidence="1">
    <location>
        <begin position="868"/>
        <end position="885"/>
    </location>
</feature>
<feature type="transmembrane region" description="Helical" evidence="1">
    <location>
        <begin position="583"/>
        <end position="600"/>
    </location>
</feature>
<keyword evidence="1" id="KW-0472">Membrane</keyword>
<feature type="transmembrane region" description="Helical" evidence="1">
    <location>
        <begin position="200"/>
        <end position="218"/>
    </location>
</feature>
<name>A0ABW3LPI9_9BACI</name>
<feature type="transmembrane region" description="Helical" evidence="1">
    <location>
        <begin position="542"/>
        <end position="563"/>
    </location>
</feature>
<feature type="transmembrane region" description="Helical" evidence="1">
    <location>
        <begin position="659"/>
        <end position="680"/>
    </location>
</feature>
<accession>A0ABW3LPI9</accession>
<dbReference type="Proteomes" id="UP001597040">
    <property type="component" value="Unassembled WGS sequence"/>
</dbReference>
<gene>
    <name evidence="2" type="ORF">ACFQ3N_12735</name>
</gene>
<feature type="transmembrane region" description="Helical" evidence="1">
    <location>
        <begin position="138"/>
        <end position="154"/>
    </location>
</feature>
<feature type="transmembrane region" description="Helical" evidence="1">
    <location>
        <begin position="844"/>
        <end position="861"/>
    </location>
</feature>
<feature type="transmembrane region" description="Helical" evidence="1">
    <location>
        <begin position="1030"/>
        <end position="1048"/>
    </location>
</feature>
<feature type="transmembrane region" description="Helical" evidence="1">
    <location>
        <begin position="308"/>
        <end position="326"/>
    </location>
</feature>
<feature type="transmembrane region" description="Helical" evidence="1">
    <location>
        <begin position="795"/>
        <end position="812"/>
    </location>
</feature>
<feature type="transmembrane region" description="Helical" evidence="1">
    <location>
        <begin position="634"/>
        <end position="652"/>
    </location>
</feature>
<feature type="transmembrane region" description="Helical" evidence="1">
    <location>
        <begin position="333"/>
        <end position="351"/>
    </location>
</feature>
<dbReference type="EMBL" id="JBHTKJ010000034">
    <property type="protein sequence ID" value="MFD1039251.1"/>
    <property type="molecule type" value="Genomic_DNA"/>
</dbReference>
<sequence length="1154" mass="131565">MNLNTNIDMIKGDCIFTNEVMILEQDEHRRRIVKEELKKLKEKQYIKEDTYKDVLQAHSQYVADLNLENEQEHDEKGKAEQVKAVLPEPKKVKKTLSPQEVRERNITWSLVLGVVLLLIGGLVLATSTWDTLTDWKKTGLIALVSLLFFGLAYFTTRVLKIAKTAFAFHVLGSLFLPIVILSAGYFELFGSYFSIGKGKYLYGAIGSLVILPVYLLLSVKLTARLFVWFSYITFTVFAGFTIASLHLPVDGFYLGIMVFNAALVIGYHFLRKQERFKLFTQEFVLYIQANLILSTLLMLVFYEHELIYSFNLLLTAIIYFAMIFVTNHKGYHMVFSAMLVYGAFQLIEFSMLNEIGAIAYALLGFVFIALPVFLKDSPSLQKAFQYTSAIVSFFAFLYISFEGILLNFNEPSIVLLIAYVIIALNFAYLANSVKRTLFIYLSPLFLMAALYETVLIAQDWFGYVNLGLPLFIAGFFLYVVFGCLMTLGFFQQIKRSSRDVGGIVMLFSILGSYGFTNSWQVGTMFLMLAVATLFMEPFEKRSFFTGTAFASWVHALSIGLAVTTYTSGSVVDNFAHYSYPMEAGNFVFAGIIVLLVSLLWRQLKRRPFYDHSFFVAHGFYALGIWRTFTFGFDALIRSLIVLGGIGMAYLLYRKTKWIFMPYMISSISLLFYLTILFAVFTEFNIQSEVYESLQFVIGALLLLGTGLIIGNLDRKLMKSFWWTGHIYLPFSLLISLLISGDMAIWAFFVATVIYGVSVQKATVGWMISTFLYAGFTSLWVVISLALHLLEVTHHIPYAFLLTSAMLIVAWYISKGSWTRRIAYYVVPFSVIGIITFFSIYPYNLVPFVVTTLYAIAILVVMHKEKWDIFNVVPLLIIYYGMNVYIPGLDWAYSMQTTGLVFVVIVTIVGMLIYPSLIQNVKKKMPTVDWYTIVGFLAICGLYLWSTEALWTMVLPGLLISGNLVLQRKRILFVAPKWIVFLACIFILQPYYTVLVQSDIPALFERELFVLTWVVLVIYLKKITDKSLQAIVHHIQWVILILVSLLLIQDGMASSTIYDALIVGVLALLSVLGGMKYQIKSFFFVGFGVLLLNVFLQTRPYWGNLPWWMYLLIAGSILIAVASYNEWHKQKTSDGKDTWLSIVNKKVIQKIKKWE</sequence>
<proteinExistence type="predicted"/>
<feature type="transmembrane region" description="Helical" evidence="1">
    <location>
        <begin position="106"/>
        <end position="126"/>
    </location>
</feature>
<feature type="transmembrane region" description="Helical" evidence="1">
    <location>
        <begin position="926"/>
        <end position="943"/>
    </location>
</feature>
<feature type="transmembrane region" description="Helical" evidence="1">
    <location>
        <begin position="166"/>
        <end position="188"/>
    </location>
</feature>
<feature type="transmembrane region" description="Helical" evidence="1">
    <location>
        <begin position="770"/>
        <end position="789"/>
    </location>
</feature>
<dbReference type="RefSeq" id="WP_390362912.1">
    <property type="nucleotide sequence ID" value="NZ_JBHTKJ010000034.1"/>
</dbReference>
<feature type="transmembrane region" description="Helical" evidence="1">
    <location>
        <begin position="692"/>
        <end position="712"/>
    </location>
</feature>
<evidence type="ECO:0000256" key="1">
    <source>
        <dbReference type="SAM" id="Phobius"/>
    </source>
</evidence>
<feature type="transmembrane region" description="Helical" evidence="1">
    <location>
        <begin position="891"/>
        <end position="914"/>
    </location>
</feature>
<feature type="transmembrane region" description="Helical" evidence="1">
    <location>
        <begin position="719"/>
        <end position="738"/>
    </location>
</feature>
<comment type="caution">
    <text evidence="2">The sequence shown here is derived from an EMBL/GenBank/DDBJ whole genome shotgun (WGS) entry which is preliminary data.</text>
</comment>
<feature type="transmembrane region" description="Helical" evidence="1">
    <location>
        <begin position="821"/>
        <end position="838"/>
    </location>
</feature>
<feature type="transmembrane region" description="Helical" evidence="1">
    <location>
        <begin position="1054"/>
        <end position="1074"/>
    </location>
</feature>
<feature type="transmembrane region" description="Helical" evidence="1">
    <location>
        <begin position="470"/>
        <end position="490"/>
    </location>
</feature>
<feature type="transmembrane region" description="Helical" evidence="1">
    <location>
        <begin position="437"/>
        <end position="458"/>
    </location>
</feature>
<protein>
    <recommendedName>
        <fullName evidence="4">DUF2157 domain-containing protein</fullName>
    </recommendedName>
</protein>
<feature type="transmembrane region" description="Helical" evidence="1">
    <location>
        <begin position="999"/>
        <end position="1018"/>
    </location>
</feature>
<keyword evidence="1" id="KW-0812">Transmembrane</keyword>
<keyword evidence="3" id="KW-1185">Reference proteome</keyword>
<feature type="transmembrane region" description="Helical" evidence="1">
    <location>
        <begin position="977"/>
        <end position="993"/>
    </location>
</feature>
<feature type="transmembrane region" description="Helical" evidence="1">
    <location>
        <begin position="357"/>
        <end position="374"/>
    </location>
</feature>
<reference evidence="3" key="1">
    <citation type="journal article" date="2019" name="Int. J. Syst. Evol. Microbiol.">
        <title>The Global Catalogue of Microorganisms (GCM) 10K type strain sequencing project: providing services to taxonomists for standard genome sequencing and annotation.</title>
        <authorList>
            <consortium name="The Broad Institute Genomics Platform"/>
            <consortium name="The Broad Institute Genome Sequencing Center for Infectious Disease"/>
            <person name="Wu L."/>
            <person name="Ma J."/>
        </authorList>
    </citation>
    <scope>NUCLEOTIDE SEQUENCE [LARGE SCALE GENOMIC DNA]</scope>
    <source>
        <strain evidence="3">CCUG 56754</strain>
    </source>
</reference>
<feature type="transmembrane region" description="Helical" evidence="1">
    <location>
        <begin position="1081"/>
        <end position="1100"/>
    </location>
</feature>